<organism evidence="2 3">
    <name type="scientific">Malassezia caprae</name>
    <dbReference type="NCBI Taxonomy" id="1381934"/>
    <lineage>
        <taxon>Eukaryota</taxon>
        <taxon>Fungi</taxon>
        <taxon>Dikarya</taxon>
        <taxon>Basidiomycota</taxon>
        <taxon>Ustilaginomycotina</taxon>
        <taxon>Malasseziomycetes</taxon>
        <taxon>Malasseziales</taxon>
        <taxon>Malasseziaceae</taxon>
        <taxon>Malassezia</taxon>
    </lineage>
</organism>
<keyword evidence="3" id="KW-1185">Reference proteome</keyword>
<accession>A0AAF0EAB0</accession>
<evidence type="ECO:0000313" key="2">
    <source>
        <dbReference type="EMBL" id="WFD19606.1"/>
    </source>
</evidence>
<dbReference type="Proteomes" id="UP001220961">
    <property type="component" value="Chromosome 3"/>
</dbReference>
<proteinExistence type="predicted"/>
<evidence type="ECO:0000256" key="1">
    <source>
        <dbReference type="SAM" id="MobiDB-lite"/>
    </source>
</evidence>
<protein>
    <submittedName>
        <fullName evidence="2">Uncharacterized protein</fullName>
    </submittedName>
</protein>
<evidence type="ECO:0000313" key="3">
    <source>
        <dbReference type="Proteomes" id="UP001220961"/>
    </source>
</evidence>
<reference evidence="2" key="1">
    <citation type="submission" date="2023-03" db="EMBL/GenBank/DDBJ databases">
        <title>Mating type loci evolution in Malassezia.</title>
        <authorList>
            <person name="Coelho M.A."/>
        </authorList>
    </citation>
    <scope>NUCLEOTIDE SEQUENCE</scope>
    <source>
        <strain evidence="2">CBS 10434</strain>
    </source>
</reference>
<feature type="region of interest" description="Disordered" evidence="1">
    <location>
        <begin position="421"/>
        <end position="447"/>
    </location>
</feature>
<dbReference type="EMBL" id="CP119910">
    <property type="protein sequence ID" value="WFD19606.1"/>
    <property type="molecule type" value="Genomic_DNA"/>
</dbReference>
<feature type="compositionally biased region" description="Low complexity" evidence="1">
    <location>
        <begin position="421"/>
        <end position="430"/>
    </location>
</feature>
<sequence>MDGAPQADLRRERAQAVRAAWAQDLHTLCRTRSGADAVWRTDGSGACAAHTTLVGVRARGAVRAALLGHKRLFRSAYHVALPLPVLESVLAWAYTGAVPDVPALARALGCSEVDARACVAAEPAHDWCAYVAAHPRGAPRDAWHAALVSVRWPAMRTAPWRALPRAAQRHVVSLLYAGCLASTPCAVHELLACADVLHAHAWPQAAQLLSAAAWAQAAPSEARSVMTHAVACDDAALQAAVLAWMCSSEAGAAVLPAVPRALHGALGAQLLTAPPSTRLAFIEALYTSGVPSALHPMVAASFAAMLGTPRGQALLACSSPVVDVLVSILLTTLHAESAPALYAVLVGDVMLADEQPLAPGRAWDVLEQARRTVVQYLRHHWVAARAARAFDALPAWCLKELAAELDLEAQALRVAPAQAPAPASDASSVRGMTSAGLAQTRAPEQRGPASLYAAVLNKSAARAGA</sequence>
<gene>
    <name evidence="2" type="ORF">MCAP1_001840</name>
</gene>
<name>A0AAF0EAB0_9BASI</name>
<dbReference type="AlphaFoldDB" id="A0AAF0EAB0"/>